<dbReference type="InterPro" id="IPR054030">
    <property type="entry name" value="Gp5_Vgr_C"/>
</dbReference>
<dbReference type="Pfam" id="PF22178">
    <property type="entry name" value="Gp5_trimer_C"/>
    <property type="match status" value="1"/>
</dbReference>
<sequence length="738" mass="79143">MSDAVFRSPDAVSQLFVDRLLAFEALGQLPEYQLTLAHPAALPPLAIAEWIGRPAGVSFPVPGRDGARRHLHGLVTHAELGSPPAGWTSAEDATRKGALPAARYRVTLRPWLWQLGLGACFRVFQDCSVRDILERIFSRYGGLPRWEWRGARLPVTRPMTVQYGESDLDFVHRLMTQDGLYYWFDHGPESHTLVLCDGTEPAQAIPGGALRWAAATDPDEAAAVDDRLLTQWSRAYAWQPSEVRVQDFAAEQPARLLESSATARDSTTGSTSNWHLFPGGQDDLSMDTAWQARQAEGDRLAHLALARHQAERDLATGLSPCRSLSIGRTFDLQGHRSDAQRYRITATVLEWLRAAGEGEGSLVFGGSAAHAEVGTRFRCRFNAIPARIAFQPTYRRSAPRAAGPQTATVVGPTPDAVHTDEFGRVRVRFHWQRGGGASDRAGDTIGEGGAGESAQTAWVRVAQPGAGDQLGMVLLPRVGDEVVIDFLDGQPDRPLVTGRLFNGARRSPYPLPAHSAVSGWRSRSLGGSPSEFNELRFDDRLGQEYVWLQAQRDLHLKVGGDQQASVSGASVRRVEGDDRHRIGGSAQVDIAQAAHVRVGHDTHASLGGDLRLSVAGGAGLLVGEQLQCLIDGPGRLRLAEGLDVSSGGTVRVGADLSIEMKAPLSLVLESEVCISLKVGASFLTIGPEGVSLSGPLVNINSGGSASTAGEAAVAHPAAPEPPQPLDPDADPLHPQEAP</sequence>
<reference evidence="5" key="1">
    <citation type="submission" date="2022-10" db="EMBL/GenBank/DDBJ databases">
        <title>Characterization and whole genome sequencing of a new Roseateles species, isolated from fresh water.</title>
        <authorList>
            <person name="Guliayeva D.Y."/>
            <person name="Akhremchuk A.E."/>
            <person name="Sikolenko M.A."/>
            <person name="Valentovich L.N."/>
            <person name="Sidarenka A.V."/>
        </authorList>
    </citation>
    <scope>NUCLEOTIDE SEQUENCE</scope>
    <source>
        <strain evidence="5">BIM B-1768</strain>
    </source>
</reference>
<evidence type="ECO:0000313" key="5">
    <source>
        <dbReference type="EMBL" id="UXH78523.1"/>
    </source>
</evidence>
<dbReference type="InterPro" id="IPR006531">
    <property type="entry name" value="Gp5/Vgr_OB"/>
</dbReference>
<dbReference type="Pfam" id="PF04717">
    <property type="entry name" value="Phage_base_V"/>
    <property type="match status" value="1"/>
</dbReference>
<proteinExistence type="inferred from homology"/>
<dbReference type="SUPFAM" id="SSF69255">
    <property type="entry name" value="gp5 N-terminal domain-like"/>
    <property type="match status" value="1"/>
</dbReference>
<evidence type="ECO:0000256" key="1">
    <source>
        <dbReference type="ARBA" id="ARBA00005558"/>
    </source>
</evidence>
<organism evidence="5 6">
    <name type="scientific">Roseateles amylovorans</name>
    <dbReference type="NCBI Taxonomy" id="2978473"/>
    <lineage>
        <taxon>Bacteria</taxon>
        <taxon>Pseudomonadati</taxon>
        <taxon>Pseudomonadota</taxon>
        <taxon>Betaproteobacteria</taxon>
        <taxon>Burkholderiales</taxon>
        <taxon>Sphaerotilaceae</taxon>
        <taxon>Roseateles</taxon>
    </lineage>
</organism>
<evidence type="ECO:0000259" key="4">
    <source>
        <dbReference type="Pfam" id="PF22178"/>
    </source>
</evidence>
<comment type="similarity">
    <text evidence="1">Belongs to the VgrG protein family.</text>
</comment>
<dbReference type="InterPro" id="IPR017847">
    <property type="entry name" value="T6SS_RhsGE_Vgr_subset"/>
</dbReference>
<dbReference type="Gene3D" id="2.40.50.230">
    <property type="entry name" value="Gp5 N-terminal domain"/>
    <property type="match status" value="1"/>
</dbReference>
<feature type="compositionally biased region" description="Low complexity" evidence="2">
    <location>
        <begin position="704"/>
        <end position="717"/>
    </location>
</feature>
<dbReference type="EMBL" id="CP104562">
    <property type="protein sequence ID" value="UXH78523.1"/>
    <property type="molecule type" value="Genomic_DNA"/>
</dbReference>
<dbReference type="Pfam" id="PF05954">
    <property type="entry name" value="Phage_GPD"/>
    <property type="match status" value="1"/>
</dbReference>
<dbReference type="Gene3D" id="2.30.110.50">
    <property type="match status" value="1"/>
</dbReference>
<feature type="domain" description="Gp5/Type VI secretion system Vgr protein OB-fold" evidence="3">
    <location>
        <begin position="453"/>
        <end position="501"/>
    </location>
</feature>
<feature type="compositionally biased region" description="Polar residues" evidence="2">
    <location>
        <begin position="259"/>
        <end position="274"/>
    </location>
</feature>
<protein>
    <submittedName>
        <fullName evidence="5">Type VI secretion system tip protein VgrG</fullName>
    </submittedName>
</protein>
<dbReference type="Gene3D" id="3.55.50.10">
    <property type="entry name" value="Baseplate protein-like domains"/>
    <property type="match status" value="1"/>
</dbReference>
<dbReference type="RefSeq" id="WP_261758337.1">
    <property type="nucleotide sequence ID" value="NZ_CP104562.2"/>
</dbReference>
<feature type="region of interest" description="Disordered" evidence="2">
    <location>
        <begin position="395"/>
        <end position="417"/>
    </location>
</feature>
<evidence type="ECO:0000259" key="3">
    <source>
        <dbReference type="Pfam" id="PF04717"/>
    </source>
</evidence>
<feature type="region of interest" description="Disordered" evidence="2">
    <location>
        <begin position="433"/>
        <end position="453"/>
    </location>
</feature>
<evidence type="ECO:0000256" key="2">
    <source>
        <dbReference type="SAM" id="MobiDB-lite"/>
    </source>
</evidence>
<dbReference type="NCBIfam" id="TIGR03361">
    <property type="entry name" value="VI_Rhs_Vgr"/>
    <property type="match status" value="1"/>
</dbReference>
<feature type="region of interest" description="Disordered" evidence="2">
    <location>
        <begin position="704"/>
        <end position="738"/>
    </location>
</feature>
<dbReference type="Proteomes" id="UP001064933">
    <property type="component" value="Chromosome"/>
</dbReference>
<dbReference type="Gene3D" id="4.10.220.110">
    <property type="match status" value="1"/>
</dbReference>
<accession>A0ABY6B1U4</accession>
<dbReference type="NCBIfam" id="TIGR01646">
    <property type="entry name" value="vgr_GE"/>
    <property type="match status" value="1"/>
</dbReference>
<evidence type="ECO:0000313" key="6">
    <source>
        <dbReference type="Proteomes" id="UP001064933"/>
    </source>
</evidence>
<dbReference type="SUPFAM" id="SSF69279">
    <property type="entry name" value="Phage tail proteins"/>
    <property type="match status" value="2"/>
</dbReference>
<dbReference type="InterPro" id="IPR037026">
    <property type="entry name" value="Vgr_OB-fold_dom_sf"/>
</dbReference>
<keyword evidence="6" id="KW-1185">Reference proteome</keyword>
<name>A0ABY6B1U4_9BURK</name>
<dbReference type="SUPFAM" id="SSF69349">
    <property type="entry name" value="Phage fibre proteins"/>
    <property type="match status" value="1"/>
</dbReference>
<feature type="region of interest" description="Disordered" evidence="2">
    <location>
        <begin position="259"/>
        <end position="279"/>
    </location>
</feature>
<dbReference type="InterPro" id="IPR006533">
    <property type="entry name" value="T6SS_Vgr_RhsGE"/>
</dbReference>
<gene>
    <name evidence="5" type="primary">vgrG</name>
    <name evidence="5" type="ORF">N4261_00875</name>
</gene>
<feature type="domain" description="Gp5/Type VI secretion system Vgr C-terminal trimerisation" evidence="4">
    <location>
        <begin position="518"/>
        <end position="625"/>
    </location>
</feature>